<sequence>MKRFFAKASKPLAKNDTPVASNQPPNPVQPVGLPPKYIVPAVPHPCPHDRIALLATTDGLLLRPQAPDYSPPSSYVRIHWEKIVKVVEINDPDEQIDWSGSVVIYGIVGVLELFSCSYLLVISSRSELGNVLEPTHTVYGVKGVTAIPLVHERAKVALNTLASRNAGIARPSLSRSRALDAPSSTSKLDNHDVASSIRLPTVPHVQFAPNTDLKILSPIPSRLDNDAITAVHLGRPSSAQSSRSDSSSSSDRSIAKSPVFKTLADRLSFWSRLSKRPNSIYVNTESPLFPEPTSLLQEQETLEKMMEENADEPAGVLENILASTAPAPATTEERHFEVESKVVKECIRQFTKGGMYFAYNFDITRSLQHKQEQAMESQKKHILLEGLGALPSPEAVTSDVPKDVSVSPLAEPNPTLPLWRRVDKQYWWNEWMTKPFLDAGLHCYVLPVMQGYFQMAKFNVPSDDTIADEPDIVADYIIVSRRSRHRAGLRYQRRGIDDDAHVANFVETETIMRVEREGKDNVFAYVQIRGSIPLYWTQTGYGLKPPPLLAADRTQAQNLDAIGKHFRRTVPVYGPHTIVNLAEQHGKEGAITRGYCEYVEKLNSKDAQYAEYDFHQETKGMKYENISKLTDSMERVFDSQGYLWISDKVVFSQQKGVFRVNCIDCLDRTNVVQSAFARYILNKQLGALALFSPSINGRHGAELVFNDVWANNGDAISRAYAGTSALKGDFTRTGKRDLSGLLNDGVNSLARMYTSTFSDWFSQAVIDFMLGYRTTTVFSEFLLKLQSTDPCALIRLSKIRAEAIATSVSRVLPEGERLLSGWTLFAPEELSTRISLKFEEKVLLLSAKALYVVSYDYTLEKVKLYTRVPLGDIVLITRGAYILSPLEEASRDPEQNAGFIVTWSVMNQESRTTSYSLKNNLDLTLSKSPPVRRQGTPTAFSLPSRNNTKRNPNLPLSSIISNTFSAGHAEQTAFAAFKVLPIDPTRIRRASSSASGLYADASDELNGASSCREAVDLIVDSIYQGCEDAGSTHSNFVTNEDVVSLSEAQRATSVYTKMEYGVKRLLWLGG</sequence>
<evidence type="ECO:0000313" key="4">
    <source>
        <dbReference type="EMBL" id="KIK08787.1"/>
    </source>
</evidence>
<dbReference type="PANTHER" id="PTHR45662:SF7">
    <property type="entry name" value="SACI DOMAIN PROTEIN (AFU_ORTHOLOGUE AFUA_1G15890)"/>
    <property type="match status" value="1"/>
</dbReference>
<reference evidence="5" key="2">
    <citation type="submission" date="2015-01" db="EMBL/GenBank/DDBJ databases">
        <title>Evolutionary Origins and Diversification of the Mycorrhizal Mutualists.</title>
        <authorList>
            <consortium name="DOE Joint Genome Institute"/>
            <consortium name="Mycorrhizal Genomics Consortium"/>
            <person name="Kohler A."/>
            <person name="Kuo A."/>
            <person name="Nagy L.G."/>
            <person name="Floudas D."/>
            <person name="Copeland A."/>
            <person name="Barry K.W."/>
            <person name="Cichocki N."/>
            <person name="Veneault-Fourrey C."/>
            <person name="LaButti K."/>
            <person name="Lindquist E.A."/>
            <person name="Lipzen A."/>
            <person name="Lundell T."/>
            <person name="Morin E."/>
            <person name="Murat C."/>
            <person name="Riley R."/>
            <person name="Ohm R."/>
            <person name="Sun H."/>
            <person name="Tunlid A."/>
            <person name="Henrissat B."/>
            <person name="Grigoriev I.V."/>
            <person name="Hibbett D.S."/>
            <person name="Martin F."/>
        </authorList>
    </citation>
    <scope>NUCLEOTIDE SEQUENCE [LARGE SCALE GENOMIC DNA]</scope>
    <source>
        <strain evidence="5">LaAM-08-1</strain>
    </source>
</reference>
<dbReference type="GO" id="GO:0043812">
    <property type="term" value="F:phosphatidylinositol-4-phosphate phosphatase activity"/>
    <property type="evidence" value="ECO:0007669"/>
    <property type="project" value="TreeGrafter"/>
</dbReference>
<feature type="compositionally biased region" description="Polar residues" evidence="1">
    <location>
        <begin position="935"/>
        <end position="954"/>
    </location>
</feature>
<feature type="domain" description="HSac2" evidence="3">
    <location>
        <begin position="794"/>
        <end position="960"/>
    </location>
</feature>
<dbReference type="InterPro" id="IPR022158">
    <property type="entry name" value="Inositol_phosphatase"/>
</dbReference>
<feature type="region of interest" description="Disordered" evidence="1">
    <location>
        <begin position="926"/>
        <end position="954"/>
    </location>
</feature>
<feature type="compositionally biased region" description="Low complexity" evidence="1">
    <location>
        <begin position="18"/>
        <end position="28"/>
    </location>
</feature>
<dbReference type="PROSITE" id="PS51791">
    <property type="entry name" value="HSAC2"/>
    <property type="match status" value="1"/>
</dbReference>
<evidence type="ECO:0000313" key="5">
    <source>
        <dbReference type="Proteomes" id="UP000054477"/>
    </source>
</evidence>
<dbReference type="STRING" id="1095629.A0A0C9YEB5"/>
<gene>
    <name evidence="4" type="ORF">K443DRAFT_672305</name>
</gene>
<dbReference type="OrthoDB" id="405996at2759"/>
<feature type="domain" description="SAC" evidence="2">
    <location>
        <begin position="351"/>
        <end position="722"/>
    </location>
</feature>
<dbReference type="Pfam" id="PF12456">
    <property type="entry name" value="hSac2"/>
    <property type="match status" value="1"/>
</dbReference>
<dbReference type="EMBL" id="KN838541">
    <property type="protein sequence ID" value="KIK08787.1"/>
    <property type="molecule type" value="Genomic_DNA"/>
</dbReference>
<evidence type="ECO:0008006" key="6">
    <source>
        <dbReference type="Google" id="ProtNLM"/>
    </source>
</evidence>
<organism evidence="4 5">
    <name type="scientific">Laccaria amethystina LaAM-08-1</name>
    <dbReference type="NCBI Taxonomy" id="1095629"/>
    <lineage>
        <taxon>Eukaryota</taxon>
        <taxon>Fungi</taxon>
        <taxon>Dikarya</taxon>
        <taxon>Basidiomycota</taxon>
        <taxon>Agaricomycotina</taxon>
        <taxon>Agaricomycetes</taxon>
        <taxon>Agaricomycetidae</taxon>
        <taxon>Agaricales</taxon>
        <taxon>Agaricineae</taxon>
        <taxon>Hydnangiaceae</taxon>
        <taxon>Laccaria</taxon>
    </lineage>
</organism>
<dbReference type="InterPro" id="IPR034753">
    <property type="entry name" value="hSac2"/>
</dbReference>
<dbReference type="InterPro" id="IPR002013">
    <property type="entry name" value="SAC_dom"/>
</dbReference>
<evidence type="ECO:0000256" key="1">
    <source>
        <dbReference type="SAM" id="MobiDB-lite"/>
    </source>
</evidence>
<name>A0A0C9YEB5_9AGAR</name>
<dbReference type="GO" id="GO:0005783">
    <property type="term" value="C:endoplasmic reticulum"/>
    <property type="evidence" value="ECO:0007669"/>
    <property type="project" value="TreeGrafter"/>
</dbReference>
<feature type="region of interest" description="Disordered" evidence="1">
    <location>
        <begin position="1"/>
        <end position="28"/>
    </location>
</feature>
<feature type="region of interest" description="Disordered" evidence="1">
    <location>
        <begin position="233"/>
        <end position="255"/>
    </location>
</feature>
<dbReference type="HOGENOM" id="CLU_006249_0_0_1"/>
<proteinExistence type="predicted"/>
<evidence type="ECO:0000259" key="3">
    <source>
        <dbReference type="PROSITE" id="PS51791"/>
    </source>
</evidence>
<reference evidence="4 5" key="1">
    <citation type="submission" date="2014-04" db="EMBL/GenBank/DDBJ databases">
        <authorList>
            <consortium name="DOE Joint Genome Institute"/>
            <person name="Kuo A."/>
            <person name="Kohler A."/>
            <person name="Nagy L.G."/>
            <person name="Floudas D."/>
            <person name="Copeland A."/>
            <person name="Barry K.W."/>
            <person name="Cichocki N."/>
            <person name="Veneault-Fourrey C."/>
            <person name="LaButti K."/>
            <person name="Lindquist E.A."/>
            <person name="Lipzen A."/>
            <person name="Lundell T."/>
            <person name="Morin E."/>
            <person name="Murat C."/>
            <person name="Sun H."/>
            <person name="Tunlid A."/>
            <person name="Henrissat B."/>
            <person name="Grigoriev I.V."/>
            <person name="Hibbett D.S."/>
            <person name="Martin F."/>
            <person name="Nordberg H.P."/>
            <person name="Cantor M.N."/>
            <person name="Hua S.X."/>
        </authorList>
    </citation>
    <scope>NUCLEOTIDE SEQUENCE [LARGE SCALE GENOMIC DNA]</scope>
    <source>
        <strain evidence="4 5">LaAM-08-1</strain>
    </source>
</reference>
<dbReference type="Proteomes" id="UP000054477">
    <property type="component" value="Unassembled WGS sequence"/>
</dbReference>
<evidence type="ECO:0000259" key="2">
    <source>
        <dbReference type="PROSITE" id="PS50275"/>
    </source>
</evidence>
<dbReference type="GO" id="GO:0046856">
    <property type="term" value="P:phosphatidylinositol dephosphorylation"/>
    <property type="evidence" value="ECO:0007669"/>
    <property type="project" value="TreeGrafter"/>
</dbReference>
<protein>
    <recommendedName>
        <fullName evidence="6">SAC domain-containing protein</fullName>
    </recommendedName>
</protein>
<accession>A0A0C9YEB5</accession>
<dbReference type="Pfam" id="PF02383">
    <property type="entry name" value="Syja_N"/>
    <property type="match status" value="1"/>
</dbReference>
<feature type="compositionally biased region" description="Low complexity" evidence="1">
    <location>
        <begin position="237"/>
        <end position="255"/>
    </location>
</feature>
<dbReference type="PANTHER" id="PTHR45662">
    <property type="entry name" value="PHOSPHATIDYLINOSITIDE PHOSPHATASE SAC1"/>
    <property type="match status" value="1"/>
</dbReference>
<keyword evidence="5" id="KW-1185">Reference proteome</keyword>
<dbReference type="AlphaFoldDB" id="A0A0C9YEB5"/>
<dbReference type="PROSITE" id="PS50275">
    <property type="entry name" value="SAC"/>
    <property type="match status" value="1"/>
</dbReference>